<evidence type="ECO:0000256" key="5">
    <source>
        <dbReference type="ARBA" id="ARBA00022741"/>
    </source>
</evidence>
<dbReference type="Pfam" id="PF07714">
    <property type="entry name" value="PK_Tyr_Ser-Thr"/>
    <property type="match status" value="1"/>
</dbReference>
<dbReference type="PROSITE" id="PS00452">
    <property type="entry name" value="GUANYLATE_CYCLASE_1"/>
    <property type="match status" value="1"/>
</dbReference>
<evidence type="ECO:0000256" key="8">
    <source>
        <dbReference type="ARBA" id="ARBA00023180"/>
    </source>
</evidence>
<comment type="similarity">
    <text evidence="11">Belongs to the adenylyl cyclase class-4/guanylyl cyclase family.</text>
</comment>
<feature type="domain" description="Protein kinase" evidence="13">
    <location>
        <begin position="180"/>
        <end position="464"/>
    </location>
</feature>
<proteinExistence type="inferred from homology"/>
<dbReference type="AlphaFoldDB" id="A0A1W0WK20"/>
<keyword evidence="16" id="KW-1185">Reference proteome</keyword>
<dbReference type="InterPro" id="IPR018297">
    <property type="entry name" value="A/G_cyclase_CS"/>
</dbReference>
<keyword evidence="10 12" id="KW-0141">cGMP biosynthesis</keyword>
<reference evidence="16" key="1">
    <citation type="submission" date="2017-01" db="EMBL/GenBank/DDBJ databases">
        <title>Comparative genomics of anhydrobiosis in the tardigrade Hypsibius dujardini.</title>
        <authorList>
            <person name="Yoshida Y."/>
            <person name="Koutsovoulos G."/>
            <person name="Laetsch D."/>
            <person name="Stevens L."/>
            <person name="Kumar S."/>
            <person name="Horikawa D."/>
            <person name="Ishino K."/>
            <person name="Komine S."/>
            <person name="Tomita M."/>
            <person name="Blaxter M."/>
            <person name="Arakawa K."/>
        </authorList>
    </citation>
    <scope>NUCLEOTIDE SEQUENCE [LARGE SCALE GENOMIC DNA]</scope>
    <source>
        <strain evidence="16">Z151</strain>
    </source>
</reference>
<evidence type="ECO:0000313" key="15">
    <source>
        <dbReference type="EMBL" id="OQV15546.1"/>
    </source>
</evidence>
<evidence type="ECO:0000256" key="1">
    <source>
        <dbReference type="ARBA" id="ARBA00001436"/>
    </source>
</evidence>
<dbReference type="GO" id="GO:0001653">
    <property type="term" value="F:peptide receptor activity"/>
    <property type="evidence" value="ECO:0007669"/>
    <property type="project" value="TreeGrafter"/>
</dbReference>
<organism evidence="15 16">
    <name type="scientific">Hypsibius exemplaris</name>
    <name type="common">Freshwater tardigrade</name>
    <dbReference type="NCBI Taxonomy" id="2072580"/>
    <lineage>
        <taxon>Eukaryota</taxon>
        <taxon>Metazoa</taxon>
        <taxon>Ecdysozoa</taxon>
        <taxon>Tardigrada</taxon>
        <taxon>Eutardigrada</taxon>
        <taxon>Parachela</taxon>
        <taxon>Hypsibioidea</taxon>
        <taxon>Hypsibiidae</taxon>
        <taxon>Hypsibius</taxon>
    </lineage>
</organism>
<feature type="domain" description="Guanylate cyclase" evidence="14">
    <location>
        <begin position="484"/>
        <end position="615"/>
    </location>
</feature>
<dbReference type="GO" id="GO:0004383">
    <property type="term" value="F:guanylate cyclase activity"/>
    <property type="evidence" value="ECO:0007669"/>
    <property type="project" value="UniProtKB-EC"/>
</dbReference>
<evidence type="ECO:0000313" key="16">
    <source>
        <dbReference type="Proteomes" id="UP000192578"/>
    </source>
</evidence>
<dbReference type="SUPFAM" id="SSF55073">
    <property type="entry name" value="Nucleotide cyclase"/>
    <property type="match status" value="1"/>
</dbReference>
<keyword evidence="9 11" id="KW-0456">Lyase</keyword>
<evidence type="ECO:0000256" key="11">
    <source>
        <dbReference type="RuleBase" id="RU000405"/>
    </source>
</evidence>
<dbReference type="GO" id="GO:0004016">
    <property type="term" value="F:adenylate cyclase activity"/>
    <property type="evidence" value="ECO:0007669"/>
    <property type="project" value="TreeGrafter"/>
</dbReference>
<dbReference type="InterPro" id="IPR000719">
    <property type="entry name" value="Prot_kinase_dom"/>
</dbReference>
<dbReference type="EC" id="4.6.1.2" evidence="3 12"/>
<dbReference type="EMBL" id="MTYJ01000087">
    <property type="protein sequence ID" value="OQV15546.1"/>
    <property type="molecule type" value="Genomic_DNA"/>
</dbReference>
<keyword evidence="7" id="KW-0472">Membrane</keyword>
<evidence type="ECO:0000256" key="3">
    <source>
        <dbReference type="ARBA" id="ARBA00012202"/>
    </source>
</evidence>
<dbReference type="SMART" id="SM00044">
    <property type="entry name" value="CYCc"/>
    <property type="match status" value="1"/>
</dbReference>
<keyword evidence="15" id="KW-0675">Receptor</keyword>
<dbReference type="InterPro" id="IPR001054">
    <property type="entry name" value="A/G_cyclase"/>
</dbReference>
<dbReference type="Proteomes" id="UP000192578">
    <property type="component" value="Unassembled WGS sequence"/>
</dbReference>
<dbReference type="InterPro" id="IPR050401">
    <property type="entry name" value="Cyclic_nucleotide_synthase"/>
</dbReference>
<evidence type="ECO:0000256" key="4">
    <source>
        <dbReference type="ARBA" id="ARBA00022692"/>
    </source>
</evidence>
<sequence>MWEKRGRGKVTVEPYGQLTVEPYGQLTVEPYGQLTVEPYGSTNSETRNRLLAAREAFQSLLLIAIKPQTSSTYAVSRKTSDVTHRSMVILTRNENRSLLRCDCDVRSIIQQMLAAGFNATDSNQAANFSQNSVSFFSPINGQITLDMNGDRHSDYIISKFSDDLDRFEATLDEKSVHSAVESVLSKAAGAGPQLLRTATYESNAVTLVELPEPKFRAQPSIGRELRHLRRIQHANVQTFIGIAVSDENICTYLIGDICQKGTLESMLRLDTLHLDDPFKFSLINDLVTGMTYLHSTAIVSHGNLTDQSCLIDSRFVLKISSHGLGCFRSSDELEPPYENQVDRDFRPLLWRAPELMHRPMIPQGTPKGDVFSFAILVQQIILVKPPFGTHAASWSMTNSVIKDVVLEISSAAPKGSPAKCSGPSDQANGAIRRDLGGTIAATVKGFMEEKKRSEEVLYSILPKFVAQMINSGTTIRPETYSSTTVYFSHLDGWENIIAMTRSPLELTQALNAFYQTCDAIIEKHDVYKVETVTDSYMIVSGLPVPNGTQHVVIVATMSLELLNAVKGRSFTASFNTSCRMRIGMNSGPSVAGVIGLKLPKYCLFGDTVNTASRMESSGRAGRIHMSDTSYDLLRHYRNFEIEARGTREIKGKGLMSTYWLNGNTDTRRPK</sequence>
<dbReference type="CDD" id="cd07302">
    <property type="entry name" value="CHD"/>
    <property type="match status" value="1"/>
</dbReference>
<name>A0A1W0WK20_HYPEX</name>
<accession>A0A1W0WK20</accession>
<dbReference type="GO" id="GO:0004672">
    <property type="term" value="F:protein kinase activity"/>
    <property type="evidence" value="ECO:0007669"/>
    <property type="project" value="InterPro"/>
</dbReference>
<dbReference type="InterPro" id="IPR001245">
    <property type="entry name" value="Ser-Thr/Tyr_kinase_cat_dom"/>
</dbReference>
<dbReference type="Pfam" id="PF00211">
    <property type="entry name" value="Guanylate_cyc"/>
    <property type="match status" value="1"/>
</dbReference>
<keyword evidence="8" id="KW-0325">Glycoprotein</keyword>
<dbReference type="GO" id="GO:0005524">
    <property type="term" value="F:ATP binding"/>
    <property type="evidence" value="ECO:0007669"/>
    <property type="project" value="InterPro"/>
</dbReference>
<dbReference type="SUPFAM" id="SSF56112">
    <property type="entry name" value="Protein kinase-like (PK-like)"/>
    <property type="match status" value="1"/>
</dbReference>
<keyword evidence="6" id="KW-1133">Transmembrane helix</keyword>
<dbReference type="FunFam" id="3.30.70.1230:FF:000030">
    <property type="entry name" value="Si:ch211-215j19.12"/>
    <property type="match status" value="1"/>
</dbReference>
<dbReference type="PROSITE" id="PS50011">
    <property type="entry name" value="PROTEIN_KINASE_DOM"/>
    <property type="match status" value="1"/>
</dbReference>
<evidence type="ECO:0000256" key="2">
    <source>
        <dbReference type="ARBA" id="ARBA00004167"/>
    </source>
</evidence>
<dbReference type="PANTHER" id="PTHR11920">
    <property type="entry name" value="GUANYLYL CYCLASE"/>
    <property type="match status" value="1"/>
</dbReference>
<dbReference type="PANTHER" id="PTHR11920:SF501">
    <property type="entry name" value="GUANYLATE CYCLASE 32E"/>
    <property type="match status" value="1"/>
</dbReference>
<dbReference type="OrthoDB" id="346907at2759"/>
<comment type="caution">
    <text evidence="15">The sequence shown here is derived from an EMBL/GenBank/DDBJ whole genome shotgun (WGS) entry which is preliminary data.</text>
</comment>
<keyword evidence="5" id="KW-0547">Nucleotide-binding</keyword>
<dbReference type="Gene3D" id="1.10.510.10">
    <property type="entry name" value="Transferase(Phosphotransferase) domain 1"/>
    <property type="match status" value="1"/>
</dbReference>
<comment type="catalytic activity">
    <reaction evidence="1 12">
        <text>GTP = 3',5'-cyclic GMP + diphosphate</text>
        <dbReference type="Rhea" id="RHEA:13665"/>
        <dbReference type="ChEBI" id="CHEBI:33019"/>
        <dbReference type="ChEBI" id="CHEBI:37565"/>
        <dbReference type="ChEBI" id="CHEBI:57746"/>
        <dbReference type="EC" id="4.6.1.2"/>
    </reaction>
</comment>
<evidence type="ECO:0000256" key="7">
    <source>
        <dbReference type="ARBA" id="ARBA00023136"/>
    </source>
</evidence>
<evidence type="ECO:0000256" key="9">
    <source>
        <dbReference type="ARBA" id="ARBA00023239"/>
    </source>
</evidence>
<dbReference type="Gene3D" id="3.30.70.1230">
    <property type="entry name" value="Nucleotide cyclase"/>
    <property type="match status" value="1"/>
</dbReference>
<dbReference type="GO" id="GO:0007168">
    <property type="term" value="P:receptor guanylyl cyclase signaling pathway"/>
    <property type="evidence" value="ECO:0007669"/>
    <property type="project" value="TreeGrafter"/>
</dbReference>
<evidence type="ECO:0000259" key="13">
    <source>
        <dbReference type="PROSITE" id="PS50011"/>
    </source>
</evidence>
<dbReference type="InterPro" id="IPR029787">
    <property type="entry name" value="Nucleotide_cyclase"/>
</dbReference>
<keyword evidence="4" id="KW-0812">Transmembrane</keyword>
<dbReference type="GO" id="GO:0005886">
    <property type="term" value="C:plasma membrane"/>
    <property type="evidence" value="ECO:0007669"/>
    <property type="project" value="TreeGrafter"/>
</dbReference>
<evidence type="ECO:0000256" key="6">
    <source>
        <dbReference type="ARBA" id="ARBA00022989"/>
    </source>
</evidence>
<dbReference type="InterPro" id="IPR011009">
    <property type="entry name" value="Kinase-like_dom_sf"/>
</dbReference>
<comment type="subcellular location">
    <subcellularLocation>
        <location evidence="2">Membrane</location>
        <topology evidence="2">Single-pass membrane protein</topology>
    </subcellularLocation>
</comment>
<evidence type="ECO:0000256" key="10">
    <source>
        <dbReference type="ARBA" id="ARBA00023293"/>
    </source>
</evidence>
<dbReference type="PROSITE" id="PS50125">
    <property type="entry name" value="GUANYLATE_CYCLASE_2"/>
    <property type="match status" value="1"/>
</dbReference>
<evidence type="ECO:0000259" key="14">
    <source>
        <dbReference type="PROSITE" id="PS50125"/>
    </source>
</evidence>
<evidence type="ECO:0000256" key="12">
    <source>
        <dbReference type="RuleBase" id="RU003431"/>
    </source>
</evidence>
<protein>
    <recommendedName>
        <fullName evidence="3 12">Guanylate cyclase</fullName>
        <ecNumber evidence="3 12">4.6.1.2</ecNumber>
    </recommendedName>
</protein>
<gene>
    <name evidence="15" type="ORF">BV898_10268</name>
</gene>
<dbReference type="SMART" id="SM00220">
    <property type="entry name" value="S_TKc"/>
    <property type="match status" value="1"/>
</dbReference>
<dbReference type="GO" id="GO:0035556">
    <property type="term" value="P:intracellular signal transduction"/>
    <property type="evidence" value="ECO:0007669"/>
    <property type="project" value="InterPro"/>
</dbReference>